<accession>A0A803KXZ9</accession>
<reference evidence="2" key="1">
    <citation type="journal article" date="2017" name="Nature">
        <title>The genome of Chenopodium quinoa.</title>
        <authorList>
            <person name="Jarvis D.E."/>
            <person name="Ho Y.S."/>
            <person name="Lightfoot D.J."/>
            <person name="Schmoeckel S.M."/>
            <person name="Li B."/>
            <person name="Borm T.J.A."/>
            <person name="Ohyanagi H."/>
            <person name="Mineta K."/>
            <person name="Michell C.T."/>
            <person name="Saber N."/>
            <person name="Kharbatia N.M."/>
            <person name="Rupper R.R."/>
            <person name="Sharp A.R."/>
            <person name="Dally N."/>
            <person name="Boughton B.A."/>
            <person name="Woo Y.H."/>
            <person name="Gao G."/>
            <person name="Schijlen E.G.W.M."/>
            <person name="Guo X."/>
            <person name="Momin A.A."/>
            <person name="Negrao S."/>
            <person name="Al-Babili S."/>
            <person name="Gehring C."/>
            <person name="Roessner U."/>
            <person name="Jung C."/>
            <person name="Murphy K."/>
            <person name="Arold S.T."/>
            <person name="Gojobori T."/>
            <person name="van der Linden C.G."/>
            <person name="van Loo E.N."/>
            <person name="Jellen E.N."/>
            <person name="Maughan P.J."/>
            <person name="Tester M."/>
        </authorList>
    </citation>
    <scope>NUCLEOTIDE SEQUENCE [LARGE SCALE GENOMIC DNA]</scope>
    <source>
        <strain evidence="2">cv. PI 614886</strain>
    </source>
</reference>
<evidence type="ECO:0000256" key="1">
    <source>
        <dbReference type="SAM" id="MobiDB-lite"/>
    </source>
</evidence>
<reference evidence="2" key="2">
    <citation type="submission" date="2021-03" db="UniProtKB">
        <authorList>
            <consortium name="EnsemblPlants"/>
        </authorList>
    </citation>
    <scope>IDENTIFICATION</scope>
</reference>
<organism evidence="2 3">
    <name type="scientific">Chenopodium quinoa</name>
    <name type="common">Quinoa</name>
    <dbReference type="NCBI Taxonomy" id="63459"/>
    <lineage>
        <taxon>Eukaryota</taxon>
        <taxon>Viridiplantae</taxon>
        <taxon>Streptophyta</taxon>
        <taxon>Embryophyta</taxon>
        <taxon>Tracheophyta</taxon>
        <taxon>Spermatophyta</taxon>
        <taxon>Magnoliopsida</taxon>
        <taxon>eudicotyledons</taxon>
        <taxon>Gunneridae</taxon>
        <taxon>Pentapetalae</taxon>
        <taxon>Caryophyllales</taxon>
        <taxon>Chenopodiaceae</taxon>
        <taxon>Chenopodioideae</taxon>
        <taxon>Atripliceae</taxon>
        <taxon>Chenopodium</taxon>
    </lineage>
</organism>
<dbReference type="Proteomes" id="UP000596660">
    <property type="component" value="Unplaced"/>
</dbReference>
<name>A0A803KXZ9_CHEQI</name>
<feature type="region of interest" description="Disordered" evidence="1">
    <location>
        <begin position="77"/>
        <end position="113"/>
    </location>
</feature>
<evidence type="ECO:0000313" key="2">
    <source>
        <dbReference type="EnsemblPlants" id="AUR62003908-RA:cds"/>
    </source>
</evidence>
<sequence length="113" mass="12493">MKSTTNKASFGVPLVPCNFIQPHGVSPCLITEDEHICCWTSSITSNSQYPGSNYWPGSYRVDDGSLKSVEITNQLRHDDAEQKVVEKGSASSNYQSGLELELPDLNLDPPRYT</sequence>
<evidence type="ECO:0000313" key="3">
    <source>
        <dbReference type="Proteomes" id="UP000596660"/>
    </source>
</evidence>
<feature type="compositionally biased region" description="Low complexity" evidence="1">
    <location>
        <begin position="98"/>
        <end position="113"/>
    </location>
</feature>
<protein>
    <submittedName>
        <fullName evidence="2">Uncharacterized protein</fullName>
    </submittedName>
</protein>
<dbReference type="AlphaFoldDB" id="A0A803KXZ9"/>
<dbReference type="Gramene" id="AUR62003908-RA">
    <property type="protein sequence ID" value="AUR62003908-RA:cds"/>
    <property type="gene ID" value="AUR62003908"/>
</dbReference>
<dbReference type="EnsemblPlants" id="AUR62003908-RA">
    <property type="protein sequence ID" value="AUR62003908-RA:cds"/>
    <property type="gene ID" value="AUR62003908"/>
</dbReference>
<proteinExistence type="predicted"/>
<feature type="compositionally biased region" description="Basic and acidic residues" evidence="1">
    <location>
        <begin position="77"/>
        <end position="86"/>
    </location>
</feature>
<keyword evidence="3" id="KW-1185">Reference proteome</keyword>